<dbReference type="RefSeq" id="WP_160197438.1">
    <property type="nucleotide sequence ID" value="NZ_QXXA01000009.1"/>
</dbReference>
<proteinExistence type="predicted"/>
<dbReference type="Proteomes" id="UP000467132">
    <property type="component" value="Unassembled WGS sequence"/>
</dbReference>
<feature type="transmembrane region" description="Helical" evidence="1">
    <location>
        <begin position="130"/>
        <end position="148"/>
    </location>
</feature>
<feature type="transmembrane region" description="Helical" evidence="1">
    <location>
        <begin position="327"/>
        <end position="352"/>
    </location>
</feature>
<feature type="transmembrane region" description="Helical" evidence="1">
    <location>
        <begin position="234"/>
        <end position="259"/>
    </location>
</feature>
<evidence type="ECO:0000313" key="3">
    <source>
        <dbReference type="Proteomes" id="UP000467132"/>
    </source>
</evidence>
<protein>
    <submittedName>
        <fullName evidence="2">YibE/F family protein</fullName>
    </submittedName>
</protein>
<name>A0A845R0K4_9CLOT</name>
<evidence type="ECO:0000256" key="1">
    <source>
        <dbReference type="SAM" id="Phobius"/>
    </source>
</evidence>
<keyword evidence="1" id="KW-0812">Transmembrane</keyword>
<keyword evidence="3" id="KW-1185">Reference proteome</keyword>
<feature type="transmembrane region" description="Helical" evidence="1">
    <location>
        <begin position="183"/>
        <end position="205"/>
    </location>
</feature>
<dbReference type="OrthoDB" id="5753718at2"/>
<organism evidence="2 3">
    <name type="scientific">Senegalia massiliensis</name>
    <dbReference type="NCBI Taxonomy" id="1720316"/>
    <lineage>
        <taxon>Bacteria</taxon>
        <taxon>Bacillati</taxon>
        <taxon>Bacillota</taxon>
        <taxon>Clostridia</taxon>
        <taxon>Eubacteriales</taxon>
        <taxon>Clostridiaceae</taxon>
        <taxon>Senegalia</taxon>
    </lineage>
</organism>
<keyword evidence="1" id="KW-1133">Transmembrane helix</keyword>
<accession>A0A845R0K4</accession>
<dbReference type="PANTHER" id="PTHR41771:SF1">
    <property type="entry name" value="MEMBRANE PROTEIN"/>
    <property type="match status" value="1"/>
</dbReference>
<dbReference type="InterPro" id="IPR012507">
    <property type="entry name" value="YibE_F"/>
</dbReference>
<dbReference type="Pfam" id="PF07907">
    <property type="entry name" value="YibE_F"/>
    <property type="match status" value="1"/>
</dbReference>
<keyword evidence="1" id="KW-0472">Membrane</keyword>
<dbReference type="AlphaFoldDB" id="A0A845R0K4"/>
<dbReference type="EMBL" id="QXXA01000009">
    <property type="protein sequence ID" value="NBI06972.1"/>
    <property type="molecule type" value="Genomic_DNA"/>
</dbReference>
<dbReference type="PANTHER" id="PTHR41771">
    <property type="entry name" value="MEMBRANE PROTEIN-RELATED"/>
    <property type="match status" value="1"/>
</dbReference>
<gene>
    <name evidence="2" type="ORF">D3Z33_08915</name>
</gene>
<evidence type="ECO:0000313" key="2">
    <source>
        <dbReference type="EMBL" id="NBI06972.1"/>
    </source>
</evidence>
<sequence>MLKKIIIILIIIVSFHSISWASNNNEVKARIISIKNNYSNEDNSIQSQIIKVKILEGKHKDNIITLERFIDKYSLYGFILKNQDTILIELNMENNNLEGKFINIWRVNHLKNLGLIFLISLVIFGRMKGILSLSALVFSCFVIIKFLIPNILKGYNAVMLSIISAIFITIISFILISGFTKKTLIAILGTIGGTITAGILSHTYMNLARITGLADDDVMFMVSNMGIELDYRGLYMGAIIIGTIGVVMDVSMSITSSIFEIKNQSPNIKFIYLFKSGLKIGKDVMSTMVNTLVLAYVGSFMPLLIIYLSSESNFLNSINTELLSVEIIRSLCGSIGLIFTIPLTCFIAAYSVNNSHKIRKYR</sequence>
<feature type="transmembrane region" description="Helical" evidence="1">
    <location>
        <begin position="154"/>
        <end position="176"/>
    </location>
</feature>
<comment type="caution">
    <text evidence="2">The sequence shown here is derived from an EMBL/GenBank/DDBJ whole genome shotgun (WGS) entry which is preliminary data.</text>
</comment>
<feature type="transmembrane region" description="Helical" evidence="1">
    <location>
        <begin position="284"/>
        <end position="307"/>
    </location>
</feature>
<reference evidence="2 3" key="1">
    <citation type="submission" date="2018-08" db="EMBL/GenBank/DDBJ databases">
        <title>Murine metabolic-syndrome-specific gut microbial biobank.</title>
        <authorList>
            <person name="Liu C."/>
        </authorList>
    </citation>
    <scope>NUCLEOTIDE SEQUENCE [LARGE SCALE GENOMIC DNA]</scope>
    <source>
        <strain evidence="2 3">583</strain>
    </source>
</reference>